<keyword evidence="11" id="KW-1185">Reference proteome</keyword>
<dbReference type="CDD" id="cd06261">
    <property type="entry name" value="TM_PBP2"/>
    <property type="match status" value="1"/>
</dbReference>
<dbReference type="PANTHER" id="PTHR30193:SF1">
    <property type="entry name" value="ABC TRANSPORTER PERMEASE PROTEIN YESP-RELATED"/>
    <property type="match status" value="1"/>
</dbReference>
<dbReference type="InterPro" id="IPR000515">
    <property type="entry name" value="MetI-like"/>
</dbReference>
<keyword evidence="5 7" id="KW-1133">Transmembrane helix</keyword>
<dbReference type="InterPro" id="IPR051393">
    <property type="entry name" value="ABC_transporter_permease"/>
</dbReference>
<keyword evidence="2 7" id="KW-0813">Transport</keyword>
<comment type="caution">
    <text evidence="10">The sequence shown here is derived from an EMBL/GenBank/DDBJ whole genome shotgun (WGS) entry which is preliminary data.</text>
</comment>
<dbReference type="SUPFAM" id="SSF160964">
    <property type="entry name" value="MalF N-terminal region-like"/>
    <property type="match status" value="1"/>
</dbReference>
<evidence type="ECO:0000313" key="10">
    <source>
        <dbReference type="EMBL" id="MEB8337388.1"/>
    </source>
</evidence>
<feature type="transmembrane region" description="Helical" evidence="7">
    <location>
        <begin position="226"/>
        <end position="245"/>
    </location>
</feature>
<dbReference type="EMBL" id="JAOZYC010000046">
    <property type="protein sequence ID" value="MEB8337388.1"/>
    <property type="molecule type" value="Genomic_DNA"/>
</dbReference>
<protein>
    <submittedName>
        <fullName evidence="10">Sugar ABC transporter permease</fullName>
    </submittedName>
</protein>
<evidence type="ECO:0000256" key="7">
    <source>
        <dbReference type="RuleBase" id="RU363032"/>
    </source>
</evidence>
<feature type="transmembrane region" description="Helical" evidence="7">
    <location>
        <begin position="100"/>
        <end position="121"/>
    </location>
</feature>
<evidence type="ECO:0000256" key="4">
    <source>
        <dbReference type="ARBA" id="ARBA00022692"/>
    </source>
</evidence>
<dbReference type="Proteomes" id="UP001354931">
    <property type="component" value="Unassembled WGS sequence"/>
</dbReference>
<name>A0ABU6F093_9ACTN</name>
<dbReference type="InterPro" id="IPR035906">
    <property type="entry name" value="MetI-like_sf"/>
</dbReference>
<comment type="subcellular location">
    <subcellularLocation>
        <location evidence="1 7">Cell membrane</location>
        <topology evidence="1 7">Multi-pass membrane protein</topology>
    </subcellularLocation>
</comment>
<accession>A0ABU6F093</accession>
<evidence type="ECO:0000259" key="9">
    <source>
        <dbReference type="PROSITE" id="PS50928"/>
    </source>
</evidence>
<evidence type="ECO:0000256" key="1">
    <source>
        <dbReference type="ARBA" id="ARBA00004651"/>
    </source>
</evidence>
<sequence>MASTTTDAAIPRARSGDSPSPPRGKRNRGANDRNDRSAYVFLTPWMIGAAVLTLGPMLFSLYMSFTDYNLLDAPRWIGLDNYQRILFDDPEVRDTVGVTLLYVVVATPLKLIAALGVALLLHTRRKGRNFYRAAFYMPSLIGASVGAAIVWRLLFSTGSVVDQFLGVFGIHTGGWISNPDWSLMSLVALSVWQFGAPMVIFLAALQQIPRDLYEAAEIDGAGPWRRFVSVTVPMLSPVIFFNLVLEMVHAFQMFNSAFVLSNGTGGPAGSTHVYSMYLFELGFNDFRMGYAAALTWVLLLVVGVITALLFKTSGRWVHYAGEEK</sequence>
<organism evidence="10 11">
    <name type="scientific">Streptomyces endophyticus</name>
    <dbReference type="NCBI Taxonomy" id="714166"/>
    <lineage>
        <taxon>Bacteria</taxon>
        <taxon>Bacillati</taxon>
        <taxon>Actinomycetota</taxon>
        <taxon>Actinomycetes</taxon>
        <taxon>Kitasatosporales</taxon>
        <taxon>Streptomycetaceae</taxon>
        <taxon>Streptomyces</taxon>
    </lineage>
</organism>
<feature type="region of interest" description="Disordered" evidence="8">
    <location>
        <begin position="1"/>
        <end position="32"/>
    </location>
</feature>
<keyword evidence="3" id="KW-1003">Cell membrane</keyword>
<feature type="transmembrane region" description="Helical" evidence="7">
    <location>
        <begin position="133"/>
        <end position="154"/>
    </location>
</feature>
<evidence type="ECO:0000256" key="8">
    <source>
        <dbReference type="SAM" id="MobiDB-lite"/>
    </source>
</evidence>
<keyword evidence="6 7" id="KW-0472">Membrane</keyword>
<evidence type="ECO:0000256" key="6">
    <source>
        <dbReference type="ARBA" id="ARBA00023136"/>
    </source>
</evidence>
<feature type="domain" description="ABC transmembrane type-1" evidence="9">
    <location>
        <begin position="96"/>
        <end position="309"/>
    </location>
</feature>
<evidence type="ECO:0000256" key="3">
    <source>
        <dbReference type="ARBA" id="ARBA00022475"/>
    </source>
</evidence>
<feature type="transmembrane region" description="Helical" evidence="7">
    <location>
        <begin position="38"/>
        <end position="62"/>
    </location>
</feature>
<keyword evidence="4 7" id="KW-0812">Transmembrane</keyword>
<feature type="transmembrane region" description="Helical" evidence="7">
    <location>
        <begin position="288"/>
        <end position="310"/>
    </location>
</feature>
<dbReference type="PANTHER" id="PTHR30193">
    <property type="entry name" value="ABC TRANSPORTER PERMEASE PROTEIN"/>
    <property type="match status" value="1"/>
</dbReference>
<feature type="transmembrane region" description="Helical" evidence="7">
    <location>
        <begin position="183"/>
        <end position="205"/>
    </location>
</feature>
<evidence type="ECO:0000313" key="11">
    <source>
        <dbReference type="Proteomes" id="UP001354931"/>
    </source>
</evidence>
<dbReference type="Pfam" id="PF00528">
    <property type="entry name" value="BPD_transp_1"/>
    <property type="match status" value="1"/>
</dbReference>
<dbReference type="Gene3D" id="1.10.3720.10">
    <property type="entry name" value="MetI-like"/>
    <property type="match status" value="1"/>
</dbReference>
<dbReference type="SUPFAM" id="SSF161098">
    <property type="entry name" value="MetI-like"/>
    <property type="match status" value="1"/>
</dbReference>
<gene>
    <name evidence="10" type="ORF">OKJ99_07645</name>
</gene>
<reference evidence="10 11" key="1">
    <citation type="submission" date="2022-10" db="EMBL/GenBank/DDBJ databases">
        <authorList>
            <person name="Xie J."/>
            <person name="Shen N."/>
        </authorList>
    </citation>
    <scope>NUCLEOTIDE SEQUENCE [LARGE SCALE GENOMIC DNA]</scope>
    <source>
        <strain evidence="10 11">YIM65594</strain>
    </source>
</reference>
<proteinExistence type="inferred from homology"/>
<comment type="similarity">
    <text evidence="7">Belongs to the binding-protein-dependent transport system permease family.</text>
</comment>
<dbReference type="PROSITE" id="PS50928">
    <property type="entry name" value="ABC_TM1"/>
    <property type="match status" value="1"/>
</dbReference>
<dbReference type="RefSeq" id="WP_326015043.1">
    <property type="nucleotide sequence ID" value="NZ_JAOZYC010000046.1"/>
</dbReference>
<evidence type="ECO:0000256" key="5">
    <source>
        <dbReference type="ARBA" id="ARBA00022989"/>
    </source>
</evidence>
<evidence type="ECO:0000256" key="2">
    <source>
        <dbReference type="ARBA" id="ARBA00022448"/>
    </source>
</evidence>